<keyword evidence="1" id="KW-0732">Signal</keyword>
<protein>
    <submittedName>
        <fullName evidence="4">LpqC</fullName>
    </submittedName>
</protein>
<name>A0A0J1B8H3_RHOIS</name>
<dbReference type="SUPFAM" id="SSF53474">
    <property type="entry name" value="alpha/beta-Hydrolases"/>
    <property type="match status" value="1"/>
</dbReference>
<organism evidence="4 5">
    <name type="scientific">Rhodopirellula islandica</name>
    <dbReference type="NCBI Taxonomy" id="595434"/>
    <lineage>
        <taxon>Bacteria</taxon>
        <taxon>Pseudomonadati</taxon>
        <taxon>Planctomycetota</taxon>
        <taxon>Planctomycetia</taxon>
        <taxon>Pirellulales</taxon>
        <taxon>Pirellulaceae</taxon>
        <taxon>Rhodopirellula</taxon>
    </lineage>
</organism>
<dbReference type="GO" id="GO:0016787">
    <property type="term" value="F:hydrolase activity"/>
    <property type="evidence" value="ECO:0007669"/>
    <property type="project" value="UniProtKB-KW"/>
</dbReference>
<dbReference type="PATRIC" id="fig|595434.4.peg.4736"/>
<evidence type="ECO:0000256" key="1">
    <source>
        <dbReference type="ARBA" id="ARBA00022729"/>
    </source>
</evidence>
<proteinExistence type="predicted"/>
<dbReference type="STRING" id="595434.RISK_004992"/>
<keyword evidence="5" id="KW-1185">Reference proteome</keyword>
<dbReference type="EMBL" id="LECT01000042">
    <property type="protein sequence ID" value="KLU03022.1"/>
    <property type="molecule type" value="Genomic_DNA"/>
</dbReference>
<dbReference type="InterPro" id="IPR029058">
    <property type="entry name" value="AB_hydrolase_fold"/>
</dbReference>
<accession>A0A0J1B8H3</accession>
<keyword evidence="2" id="KW-0378">Hydrolase</keyword>
<keyword evidence="3" id="KW-0812">Transmembrane</keyword>
<feature type="transmembrane region" description="Helical" evidence="3">
    <location>
        <begin position="6"/>
        <end position="26"/>
    </location>
</feature>
<dbReference type="Pfam" id="PF10503">
    <property type="entry name" value="Esterase_PHB"/>
    <property type="match status" value="1"/>
</dbReference>
<keyword evidence="3" id="KW-0472">Membrane</keyword>
<dbReference type="Gene3D" id="3.40.50.1820">
    <property type="entry name" value="alpha/beta hydrolase"/>
    <property type="match status" value="1"/>
</dbReference>
<dbReference type="InterPro" id="IPR050955">
    <property type="entry name" value="Plant_Biomass_Hydrol_Est"/>
</dbReference>
<evidence type="ECO:0000313" key="5">
    <source>
        <dbReference type="Proteomes" id="UP000036367"/>
    </source>
</evidence>
<dbReference type="PANTHER" id="PTHR43037">
    <property type="entry name" value="UNNAMED PRODUCT-RELATED"/>
    <property type="match status" value="1"/>
</dbReference>
<evidence type="ECO:0000313" key="4">
    <source>
        <dbReference type="EMBL" id="KLU03022.1"/>
    </source>
</evidence>
<evidence type="ECO:0000256" key="3">
    <source>
        <dbReference type="SAM" id="Phobius"/>
    </source>
</evidence>
<dbReference type="PANTHER" id="PTHR43037:SF1">
    <property type="entry name" value="BLL1128 PROTEIN"/>
    <property type="match status" value="1"/>
</dbReference>
<reference evidence="4" key="1">
    <citation type="submission" date="2015-05" db="EMBL/GenBank/DDBJ databases">
        <title>Permanent draft genome of Rhodopirellula islandicus K833.</title>
        <authorList>
            <person name="Kizina J."/>
            <person name="Richter M."/>
            <person name="Glockner F.O."/>
            <person name="Harder J."/>
        </authorList>
    </citation>
    <scope>NUCLEOTIDE SEQUENCE [LARGE SCALE GENOMIC DNA]</scope>
    <source>
        <strain evidence="4">K833</strain>
    </source>
</reference>
<sequence>MFLRLTVSAVVMTVVSLGSIIGFAQFRLRSGATGESVSVKHNGLDREYRIHVPENLSADAKVPLVVCLHGGGGNSRTASVMGLTPVADREGFIVLYPNGIDKHWNDGRESPMFAEHDQTIDDVGFVMDLIERVCKEHPIDRNRIFATGVSNGGFMTQRLAIEHSETFAAVAVVIATMGEPLSKQFEPKSPVSILYMNGTEDRLVPYDGGPVAKPLTNRFNQVKGHEDAPRGIAISTDEAVSLWVKHNQTKPDPKIELIPDTNKEDHSHIESKLWEGGERGTAVMLYKVIGGGHGLPGGSQYFPARLIGYSNQDVKGFDLIWDFFQEHTRQPQAPADKAER</sequence>
<comment type="caution">
    <text evidence="4">The sequence shown here is derived from an EMBL/GenBank/DDBJ whole genome shotgun (WGS) entry which is preliminary data.</text>
</comment>
<dbReference type="Proteomes" id="UP000036367">
    <property type="component" value="Unassembled WGS sequence"/>
</dbReference>
<evidence type="ECO:0000256" key="2">
    <source>
        <dbReference type="ARBA" id="ARBA00022801"/>
    </source>
</evidence>
<dbReference type="GO" id="GO:0005576">
    <property type="term" value="C:extracellular region"/>
    <property type="evidence" value="ECO:0007669"/>
    <property type="project" value="InterPro"/>
</dbReference>
<gene>
    <name evidence="4" type="ORF">RISK_004992</name>
</gene>
<dbReference type="AlphaFoldDB" id="A0A0J1B8H3"/>
<dbReference type="InterPro" id="IPR010126">
    <property type="entry name" value="Esterase_phb"/>
</dbReference>
<keyword evidence="3" id="KW-1133">Transmembrane helix</keyword>